<evidence type="ECO:0000313" key="3">
    <source>
        <dbReference type="Proteomes" id="UP001642409"/>
    </source>
</evidence>
<organism evidence="1">
    <name type="scientific">Hexamita inflata</name>
    <dbReference type="NCBI Taxonomy" id="28002"/>
    <lineage>
        <taxon>Eukaryota</taxon>
        <taxon>Metamonada</taxon>
        <taxon>Diplomonadida</taxon>
        <taxon>Hexamitidae</taxon>
        <taxon>Hexamitinae</taxon>
        <taxon>Hexamita</taxon>
    </lineage>
</organism>
<reference evidence="1" key="1">
    <citation type="submission" date="2023-06" db="EMBL/GenBank/DDBJ databases">
        <authorList>
            <person name="Kurt Z."/>
        </authorList>
    </citation>
    <scope>NUCLEOTIDE SEQUENCE</scope>
</reference>
<sequence>MSSSNLFVQNLRTNSDSGIIQNAENAKIILKNCETLKVLSTSKNTKIYVLDSQITIINQFSTQTEIHIQNTNISNQNIIQNEQRFKKIYTLTQTDNIIQNEYNISAKHGGMCGFAHRSSLSLELTEITYLNVIGSISSGSVSGWSSKSIIQISQMMFCKNNITGVNAETYAGGIAGYISINSELMVQQTQFIESQVNAHQSKSFTGGICGYLYSDSTVFMIQLQSKSNIIESIFVNSLLCGLVTLRSNINVQKINVTNCSVSANYHASSSLVVGILSYSSNIQIQNFNANVINVISTYSSYSAGICAQIQYNSTLNIQSSIVQQAEFTADDRTGILGAYLYYYSQINAESLIIDQIDIKSVMKGYKL</sequence>
<reference evidence="2 3" key="2">
    <citation type="submission" date="2024-07" db="EMBL/GenBank/DDBJ databases">
        <authorList>
            <person name="Akdeniz Z."/>
        </authorList>
    </citation>
    <scope>NUCLEOTIDE SEQUENCE [LARGE SCALE GENOMIC DNA]</scope>
</reference>
<protein>
    <submittedName>
        <fullName evidence="2">Hypothetical_protein</fullName>
    </submittedName>
</protein>
<proteinExistence type="predicted"/>
<comment type="caution">
    <text evidence="1">The sequence shown here is derived from an EMBL/GenBank/DDBJ whole genome shotgun (WGS) entry which is preliminary data.</text>
</comment>
<gene>
    <name evidence="1" type="ORF">HINF_LOCUS23661</name>
    <name evidence="2" type="ORF">HINF_LOCUS78732</name>
</gene>
<keyword evidence="3" id="KW-1185">Reference proteome</keyword>
<dbReference type="AlphaFoldDB" id="A0AA86PC32"/>
<accession>A0AA86PC32</accession>
<evidence type="ECO:0000313" key="2">
    <source>
        <dbReference type="EMBL" id="CAL6115678.1"/>
    </source>
</evidence>
<dbReference type="EMBL" id="CAXDID020000903">
    <property type="protein sequence ID" value="CAL6115678.1"/>
    <property type="molecule type" value="Genomic_DNA"/>
</dbReference>
<dbReference type="EMBL" id="CATOUU010000629">
    <property type="protein sequence ID" value="CAI9936016.1"/>
    <property type="molecule type" value="Genomic_DNA"/>
</dbReference>
<dbReference type="Proteomes" id="UP001642409">
    <property type="component" value="Unassembled WGS sequence"/>
</dbReference>
<name>A0AA86PC32_9EUKA</name>
<evidence type="ECO:0000313" key="1">
    <source>
        <dbReference type="EMBL" id="CAI9936016.1"/>
    </source>
</evidence>